<sequence>MNKLEQTTKDLLGAGYSIEEIKTAFEELIEQANKPTLITGQITKKGCLFFCMYF</sequence>
<name>A0ABT2DRM3_9BACI</name>
<dbReference type="RefSeq" id="WP_012295353.1">
    <property type="nucleotide sequence ID" value="NZ_JANTOO010000014.1"/>
</dbReference>
<dbReference type="Proteomes" id="UP001525021">
    <property type="component" value="Unassembled WGS sequence"/>
</dbReference>
<accession>A0ABT2DRM3</accession>
<keyword evidence="2" id="KW-1185">Reference proteome</keyword>
<comment type="caution">
    <text evidence="1">The sequence shown here is derived from an EMBL/GenBank/DDBJ whole genome shotgun (WGS) entry which is preliminary data.</text>
</comment>
<evidence type="ECO:0000313" key="2">
    <source>
        <dbReference type="Proteomes" id="UP001525021"/>
    </source>
</evidence>
<organism evidence="1 2">
    <name type="scientific">Lysinibacillus pinottii</name>
    <dbReference type="NCBI Taxonomy" id="2973932"/>
    <lineage>
        <taxon>Bacteria</taxon>
        <taxon>Bacillati</taxon>
        <taxon>Bacillota</taxon>
        <taxon>Bacilli</taxon>
        <taxon>Bacillales</taxon>
        <taxon>Bacillaceae</taxon>
        <taxon>Lysinibacillus</taxon>
    </lineage>
</organism>
<evidence type="ECO:0000313" key="1">
    <source>
        <dbReference type="EMBL" id="MCS1397562.1"/>
    </source>
</evidence>
<protein>
    <submittedName>
        <fullName evidence="1">Uncharacterized protein</fullName>
    </submittedName>
</protein>
<reference evidence="1 2" key="1">
    <citation type="submission" date="2022-08" db="EMBL/GenBank/DDBJ databases">
        <title>Lysinibacillus sequencing.</title>
        <authorList>
            <person name="Dunlap C."/>
        </authorList>
    </citation>
    <scope>NUCLEOTIDE SEQUENCE [LARGE SCALE GENOMIC DNA]</scope>
    <source>
        <strain evidence="1 2">PB211</strain>
    </source>
</reference>
<dbReference type="EMBL" id="JANTOO010000014">
    <property type="protein sequence ID" value="MCS1397562.1"/>
    <property type="molecule type" value="Genomic_DNA"/>
</dbReference>
<proteinExistence type="predicted"/>
<gene>
    <name evidence="1" type="ORF">NXZ79_16135</name>
</gene>